<feature type="signal peptide" evidence="1">
    <location>
        <begin position="1"/>
        <end position="18"/>
    </location>
</feature>
<sequence length="121" mass="13429">MKNWLLVIALAVMLVGCAEPVPENRLDYVGEWRSKEMSLLILTDGSVAYQRLKGGGSTSITGPMQGFDGDDFVVGVLFMTTRFEVSEPPHEVDGEWTMIVDGVRLWRVAEKSVPVELKNTI</sequence>
<dbReference type="AlphaFoldDB" id="A0A2P4EVL1"/>
<keyword evidence="3" id="KW-1185">Reference proteome</keyword>
<accession>A0A2P4EVL1</accession>
<dbReference type="PROSITE" id="PS51257">
    <property type="entry name" value="PROKAR_LIPOPROTEIN"/>
    <property type="match status" value="1"/>
</dbReference>
<evidence type="ECO:0000313" key="3">
    <source>
        <dbReference type="Proteomes" id="UP000243451"/>
    </source>
</evidence>
<comment type="caution">
    <text evidence="2">The sequence shown here is derived from an EMBL/GenBank/DDBJ whole genome shotgun (WGS) entry which is preliminary data.</text>
</comment>
<keyword evidence="1" id="KW-0732">Signal</keyword>
<dbReference type="Proteomes" id="UP000243451">
    <property type="component" value="Unassembled WGS sequence"/>
</dbReference>
<dbReference type="RefSeq" id="WP_104738289.1">
    <property type="nucleotide sequence ID" value="NZ_BMHR01000006.1"/>
</dbReference>
<protein>
    <recommendedName>
        <fullName evidence="4">Lipoprotein</fullName>
    </recommendedName>
</protein>
<evidence type="ECO:0000313" key="2">
    <source>
        <dbReference type="EMBL" id="POB03647.1"/>
    </source>
</evidence>
<organism evidence="2 3">
    <name type="scientific">Halopseudomonas oceani</name>
    <dbReference type="NCBI Taxonomy" id="1708783"/>
    <lineage>
        <taxon>Bacteria</taxon>
        <taxon>Pseudomonadati</taxon>
        <taxon>Pseudomonadota</taxon>
        <taxon>Gammaproteobacteria</taxon>
        <taxon>Pseudomonadales</taxon>
        <taxon>Pseudomonadaceae</taxon>
        <taxon>Halopseudomonas</taxon>
    </lineage>
</organism>
<dbReference type="EMBL" id="PPSK01000007">
    <property type="protein sequence ID" value="POB03647.1"/>
    <property type="molecule type" value="Genomic_DNA"/>
</dbReference>
<proteinExistence type="predicted"/>
<evidence type="ECO:0000256" key="1">
    <source>
        <dbReference type="SAM" id="SignalP"/>
    </source>
</evidence>
<dbReference type="OrthoDB" id="583175at2"/>
<gene>
    <name evidence="2" type="ORF">C1949_09765</name>
</gene>
<name>A0A2P4EVL1_9GAMM</name>
<feature type="chain" id="PRO_5015149208" description="Lipoprotein" evidence="1">
    <location>
        <begin position="19"/>
        <end position="121"/>
    </location>
</feature>
<evidence type="ECO:0008006" key="4">
    <source>
        <dbReference type="Google" id="ProtNLM"/>
    </source>
</evidence>
<reference evidence="2 3" key="1">
    <citation type="submission" date="2018-01" db="EMBL/GenBank/DDBJ databases">
        <title>Draft genome of the type strain Pseudomonas oceani DSM 100277 isolated from the deep water in Okinawa trough, northwestern Pacific Ocean.</title>
        <authorList>
            <person name="Gomila M."/>
            <person name="Mulet M."/>
            <person name="Garcia-Valdes E."/>
            <person name="Lalucat J."/>
        </authorList>
    </citation>
    <scope>NUCLEOTIDE SEQUENCE [LARGE SCALE GENOMIC DNA]</scope>
    <source>
        <strain evidence="2 3">DSM 100277</strain>
    </source>
</reference>